<sequence length="208" mass="23606">MLQSSLPPHLSPLRIVTLMEEIDLFLDPDDSIPPGIESDDYDSEGDILFLEELLSNDSLSLPETESFHFDHYDVPSSPRPPVKPPDDRIFFEFEPDTGVLTAKVVEDISEHYVLIPKLLPTHPTICHDLDFTLSTDFSGSDLVVSFPSGNRNKTFDPRISIEVQSNRFLSLNRFSISFISDPLSLLLDEIEEEEMPILDVPHLHFYPP</sequence>
<organism evidence="1 2">
    <name type="scientific">Tanacetum coccineum</name>
    <dbReference type="NCBI Taxonomy" id="301880"/>
    <lineage>
        <taxon>Eukaryota</taxon>
        <taxon>Viridiplantae</taxon>
        <taxon>Streptophyta</taxon>
        <taxon>Embryophyta</taxon>
        <taxon>Tracheophyta</taxon>
        <taxon>Spermatophyta</taxon>
        <taxon>Magnoliopsida</taxon>
        <taxon>eudicotyledons</taxon>
        <taxon>Gunneridae</taxon>
        <taxon>Pentapetalae</taxon>
        <taxon>asterids</taxon>
        <taxon>campanulids</taxon>
        <taxon>Asterales</taxon>
        <taxon>Asteraceae</taxon>
        <taxon>Asteroideae</taxon>
        <taxon>Anthemideae</taxon>
        <taxon>Anthemidinae</taxon>
        <taxon>Tanacetum</taxon>
    </lineage>
</organism>
<evidence type="ECO:0000313" key="2">
    <source>
        <dbReference type="Proteomes" id="UP001151760"/>
    </source>
</evidence>
<proteinExistence type="predicted"/>
<protein>
    <recommendedName>
        <fullName evidence="3">Reverse transcriptase domain-containing protein</fullName>
    </recommendedName>
</protein>
<keyword evidence="2" id="KW-1185">Reference proteome</keyword>
<dbReference type="Proteomes" id="UP001151760">
    <property type="component" value="Unassembled WGS sequence"/>
</dbReference>
<accession>A0ABQ5DHV8</accession>
<reference evidence="1" key="2">
    <citation type="submission" date="2022-01" db="EMBL/GenBank/DDBJ databases">
        <authorList>
            <person name="Yamashiro T."/>
            <person name="Shiraishi A."/>
            <person name="Satake H."/>
            <person name="Nakayama K."/>
        </authorList>
    </citation>
    <scope>NUCLEOTIDE SEQUENCE</scope>
</reference>
<gene>
    <name evidence="1" type="ORF">Tco_0926818</name>
</gene>
<reference evidence="1" key="1">
    <citation type="journal article" date="2022" name="Int. J. Mol. Sci.">
        <title>Draft Genome of Tanacetum Coccineum: Genomic Comparison of Closely Related Tanacetum-Family Plants.</title>
        <authorList>
            <person name="Yamashiro T."/>
            <person name="Shiraishi A."/>
            <person name="Nakayama K."/>
            <person name="Satake H."/>
        </authorList>
    </citation>
    <scope>NUCLEOTIDE SEQUENCE</scope>
</reference>
<comment type="caution">
    <text evidence="1">The sequence shown here is derived from an EMBL/GenBank/DDBJ whole genome shotgun (WGS) entry which is preliminary data.</text>
</comment>
<dbReference type="EMBL" id="BQNB010015133">
    <property type="protein sequence ID" value="GJT36399.1"/>
    <property type="molecule type" value="Genomic_DNA"/>
</dbReference>
<evidence type="ECO:0008006" key="3">
    <source>
        <dbReference type="Google" id="ProtNLM"/>
    </source>
</evidence>
<evidence type="ECO:0000313" key="1">
    <source>
        <dbReference type="EMBL" id="GJT36399.1"/>
    </source>
</evidence>
<name>A0ABQ5DHV8_9ASTR</name>